<dbReference type="AlphaFoldDB" id="Q5BTD5"/>
<accession>Q5BTD5</accession>
<protein>
    <submittedName>
        <fullName evidence="2">SJCHGC01981 protein</fullName>
    </submittedName>
</protein>
<dbReference type="Gene3D" id="1.20.210.10">
    <property type="entry name" value="Cytochrome c oxidase-like, subunit I domain"/>
    <property type="match status" value="1"/>
</dbReference>
<keyword evidence="1" id="KW-0472">Membrane</keyword>
<sequence length="73" mass="8458">MMVPSIFYMELSLYYGSGVGWTFYPPLSSLATSGVGVDYLMFSLHLAGVSSLDWFYKFYYYYNVASKVMFFSY</sequence>
<feature type="transmembrane region" description="Helical" evidence="1">
    <location>
        <begin position="7"/>
        <end position="27"/>
    </location>
</feature>
<reference evidence="2" key="1">
    <citation type="submission" date="2005-01" db="EMBL/GenBank/DDBJ databases">
        <authorList>
            <person name="Han Z."/>
        </authorList>
    </citation>
    <scope>NUCLEOTIDE SEQUENCE</scope>
</reference>
<evidence type="ECO:0000313" key="2">
    <source>
        <dbReference type="EMBL" id="AAX30200.1"/>
    </source>
</evidence>
<organism evidence="2">
    <name type="scientific">Schistosoma japonicum</name>
    <name type="common">Blood fluke</name>
    <dbReference type="NCBI Taxonomy" id="6182"/>
    <lineage>
        <taxon>Eukaryota</taxon>
        <taxon>Metazoa</taxon>
        <taxon>Spiralia</taxon>
        <taxon>Lophotrochozoa</taxon>
        <taxon>Platyhelminthes</taxon>
        <taxon>Trematoda</taxon>
        <taxon>Digenea</taxon>
        <taxon>Strigeidida</taxon>
        <taxon>Schistosomatoidea</taxon>
        <taxon>Schistosomatidae</taxon>
        <taxon>Schistosoma</taxon>
    </lineage>
</organism>
<reference evidence="2" key="2">
    <citation type="journal article" date="2006" name="PLoS Pathog.">
        <title>New perspectives on host-parasite interplay by comparative transcriptomic and proteomic analyses of Schistosoma japonicum.</title>
        <authorList>
            <person name="Liu F."/>
            <person name="Lu J."/>
            <person name="Hu W."/>
            <person name="Wang S.Y."/>
            <person name="Cui S.J."/>
            <person name="Chi M."/>
            <person name="Yan Q."/>
            <person name="Wang X.R."/>
            <person name="Song H.D."/>
            <person name="Xu X.N."/>
            <person name="Wang J.J."/>
            <person name="Zhang X.L."/>
            <person name="Zhang X."/>
            <person name="Wang Z.Q."/>
            <person name="Xue C.L."/>
            <person name="Brindley P.J."/>
            <person name="McManus D.P."/>
            <person name="Yang P.Y."/>
            <person name="Feng Z."/>
            <person name="Chen Z."/>
            <person name="Han Z.G."/>
        </authorList>
    </citation>
    <scope>NUCLEOTIDE SEQUENCE</scope>
</reference>
<evidence type="ECO:0000256" key="1">
    <source>
        <dbReference type="SAM" id="Phobius"/>
    </source>
</evidence>
<dbReference type="InterPro" id="IPR036927">
    <property type="entry name" value="Cyt_c_oxase-like_su1_sf"/>
</dbReference>
<keyword evidence="1" id="KW-0812">Transmembrane</keyword>
<proteinExistence type="evidence at transcript level"/>
<dbReference type="EMBL" id="AY914979">
    <property type="protein sequence ID" value="AAX30200.1"/>
    <property type="molecule type" value="mRNA"/>
</dbReference>
<keyword evidence="1" id="KW-1133">Transmembrane helix</keyword>
<feature type="transmembrane region" description="Helical" evidence="1">
    <location>
        <begin position="39"/>
        <end position="59"/>
    </location>
</feature>
<name>Q5BTD5_SCHJA</name>
<dbReference type="SUPFAM" id="SSF81442">
    <property type="entry name" value="Cytochrome c oxidase subunit I-like"/>
    <property type="match status" value="1"/>
</dbReference>